<evidence type="ECO:0000256" key="1">
    <source>
        <dbReference type="SAM" id="SignalP"/>
    </source>
</evidence>
<sequence>MKFRAHRALIAFLATILGLVAWMAPTRPAGAADPPADPDVVTACTSQYVVPGQVLSCSVTVQNGAPYFNSTVFIEFTPSKGTVSPTACSGTSYCSFSYTPSGAGSSSRKDTLVVNYSGDANHAPSTNPFVLHVVKEIPAPITYSCGTPTIEGRSVACTAALSDPNAVGTVTFSASTRKGTLSTTSCGINSVIHTCATTYTPLGKGTKGRKDKVTASYTGDPWYADAKLKAVVKVDPKPVPAGGFSCSPNPAVPGQYVTCEVGVTGDPSPTGFITPSVSSNKGTVTPATCNVEDYFYCVFYYQASGTGTNTRADKVTFSYTGDANWAPTEIVASIGVRSP</sequence>
<proteinExistence type="predicted"/>
<evidence type="ECO:0000313" key="3">
    <source>
        <dbReference type="Proteomes" id="UP000325003"/>
    </source>
</evidence>
<keyword evidence="1" id="KW-0732">Signal</keyword>
<dbReference type="Proteomes" id="UP000325003">
    <property type="component" value="Unassembled WGS sequence"/>
</dbReference>
<dbReference type="AlphaFoldDB" id="A0A5B1LGA0"/>
<accession>A0A5B1LGA0</accession>
<reference evidence="2 3" key="2">
    <citation type="submission" date="2019-09" db="EMBL/GenBank/DDBJ databases">
        <authorList>
            <person name="Jin C."/>
        </authorList>
    </citation>
    <scope>NUCLEOTIDE SEQUENCE [LARGE SCALE GENOMIC DNA]</scope>
    <source>
        <strain evidence="2 3">BN130099</strain>
    </source>
</reference>
<organism evidence="2 3">
    <name type="scientific">Nocardioides humilatus</name>
    <dbReference type="NCBI Taxonomy" id="2607660"/>
    <lineage>
        <taxon>Bacteria</taxon>
        <taxon>Bacillati</taxon>
        <taxon>Actinomycetota</taxon>
        <taxon>Actinomycetes</taxon>
        <taxon>Propionibacteriales</taxon>
        <taxon>Nocardioidaceae</taxon>
        <taxon>Nocardioides</taxon>
    </lineage>
</organism>
<dbReference type="RefSeq" id="WP_149728708.1">
    <property type="nucleotide sequence ID" value="NZ_VUJV01000003.1"/>
</dbReference>
<evidence type="ECO:0000313" key="2">
    <source>
        <dbReference type="EMBL" id="KAA1419374.1"/>
    </source>
</evidence>
<name>A0A5B1LGA0_9ACTN</name>
<comment type="caution">
    <text evidence="2">The sequence shown here is derived from an EMBL/GenBank/DDBJ whole genome shotgun (WGS) entry which is preliminary data.</text>
</comment>
<gene>
    <name evidence="2" type="ORF">F0U44_13125</name>
</gene>
<dbReference type="EMBL" id="VUJV01000003">
    <property type="protein sequence ID" value="KAA1419374.1"/>
    <property type="molecule type" value="Genomic_DNA"/>
</dbReference>
<feature type="signal peptide" evidence="1">
    <location>
        <begin position="1"/>
        <end position="31"/>
    </location>
</feature>
<keyword evidence="3" id="KW-1185">Reference proteome</keyword>
<feature type="chain" id="PRO_5022916662" description="Ig-like domain repeat protein" evidence="1">
    <location>
        <begin position="32"/>
        <end position="339"/>
    </location>
</feature>
<evidence type="ECO:0008006" key="4">
    <source>
        <dbReference type="Google" id="ProtNLM"/>
    </source>
</evidence>
<protein>
    <recommendedName>
        <fullName evidence="4">Ig-like domain repeat protein</fullName>
    </recommendedName>
</protein>
<reference evidence="2 3" key="1">
    <citation type="submission" date="2019-09" db="EMBL/GenBank/DDBJ databases">
        <title>Nocardioides panacisoli sp. nov., isolated from the soil of a ginseng field.</title>
        <authorList>
            <person name="Cho C."/>
        </authorList>
    </citation>
    <scope>NUCLEOTIDE SEQUENCE [LARGE SCALE GENOMIC DNA]</scope>
    <source>
        <strain evidence="2 3">BN130099</strain>
    </source>
</reference>